<proteinExistence type="predicted"/>
<protein>
    <submittedName>
        <fullName evidence="2">Uncharacterized protein</fullName>
    </submittedName>
</protein>
<dbReference type="Proteomes" id="UP000807306">
    <property type="component" value="Unassembled WGS sequence"/>
</dbReference>
<comment type="caution">
    <text evidence="2">The sequence shown here is derived from an EMBL/GenBank/DDBJ whole genome shotgun (WGS) entry which is preliminary data.</text>
</comment>
<feature type="region of interest" description="Disordered" evidence="1">
    <location>
        <begin position="1"/>
        <end position="101"/>
    </location>
</feature>
<gene>
    <name evidence="2" type="ORF">CPB83DRAFT_848012</name>
</gene>
<evidence type="ECO:0000313" key="2">
    <source>
        <dbReference type="EMBL" id="KAF9531907.1"/>
    </source>
</evidence>
<accession>A0A9P6EMU7</accession>
<dbReference type="AlphaFoldDB" id="A0A9P6EMU7"/>
<organism evidence="2 3">
    <name type="scientific">Crepidotus variabilis</name>
    <dbReference type="NCBI Taxonomy" id="179855"/>
    <lineage>
        <taxon>Eukaryota</taxon>
        <taxon>Fungi</taxon>
        <taxon>Dikarya</taxon>
        <taxon>Basidiomycota</taxon>
        <taxon>Agaricomycotina</taxon>
        <taxon>Agaricomycetes</taxon>
        <taxon>Agaricomycetidae</taxon>
        <taxon>Agaricales</taxon>
        <taxon>Agaricineae</taxon>
        <taxon>Crepidotaceae</taxon>
        <taxon>Crepidotus</taxon>
    </lineage>
</organism>
<feature type="compositionally biased region" description="Basic residues" evidence="1">
    <location>
        <begin position="72"/>
        <end position="91"/>
    </location>
</feature>
<evidence type="ECO:0000313" key="3">
    <source>
        <dbReference type="Proteomes" id="UP000807306"/>
    </source>
</evidence>
<name>A0A9P6EMU7_9AGAR</name>
<reference evidence="2" key="1">
    <citation type="submission" date="2020-11" db="EMBL/GenBank/DDBJ databases">
        <authorList>
            <consortium name="DOE Joint Genome Institute"/>
            <person name="Ahrendt S."/>
            <person name="Riley R."/>
            <person name="Andreopoulos W."/>
            <person name="Labutti K."/>
            <person name="Pangilinan J."/>
            <person name="Ruiz-Duenas F.J."/>
            <person name="Barrasa J.M."/>
            <person name="Sanchez-Garcia M."/>
            <person name="Camarero S."/>
            <person name="Miyauchi S."/>
            <person name="Serrano A."/>
            <person name="Linde D."/>
            <person name="Babiker R."/>
            <person name="Drula E."/>
            <person name="Ayuso-Fernandez I."/>
            <person name="Pacheco R."/>
            <person name="Padilla G."/>
            <person name="Ferreira P."/>
            <person name="Barriuso J."/>
            <person name="Kellner H."/>
            <person name="Castanera R."/>
            <person name="Alfaro M."/>
            <person name="Ramirez L."/>
            <person name="Pisabarro A.G."/>
            <person name="Kuo A."/>
            <person name="Tritt A."/>
            <person name="Lipzen A."/>
            <person name="He G."/>
            <person name="Yan M."/>
            <person name="Ng V."/>
            <person name="Cullen D."/>
            <person name="Martin F."/>
            <person name="Rosso M.-N."/>
            <person name="Henrissat B."/>
            <person name="Hibbett D."/>
            <person name="Martinez A.T."/>
            <person name="Grigoriev I.V."/>
        </authorList>
    </citation>
    <scope>NUCLEOTIDE SEQUENCE</scope>
    <source>
        <strain evidence="2">CBS 506.95</strain>
    </source>
</reference>
<sequence length="227" mass="24833">MIRSEMEKSSAFLSPERTTAAIESALRRRAQRTQSFSRSKPQGEAEISGQPRRLDSGGPRRLGPSQDSPYAQRRRPSQASKSKHGQTRKPPPKPTQTATTVQVDDVDLSIFEGAYAPTFIGAAQTYSDPQSLFGSAFSAKDATVIAETGKRFVVPTSRIDSFRESKYDAYIKAAPEDFGALPDEIGPLRVAQRTLSHQQHYSLPAKVGTLNLLARITPKTSTHTKAS</sequence>
<evidence type="ECO:0000256" key="1">
    <source>
        <dbReference type="SAM" id="MobiDB-lite"/>
    </source>
</evidence>
<dbReference type="EMBL" id="MU157833">
    <property type="protein sequence ID" value="KAF9531907.1"/>
    <property type="molecule type" value="Genomic_DNA"/>
</dbReference>
<keyword evidence="3" id="KW-1185">Reference proteome</keyword>